<name>A0A6A6WBD8_9PEZI</name>
<proteinExistence type="predicted"/>
<evidence type="ECO:0000313" key="2">
    <source>
        <dbReference type="Proteomes" id="UP000799437"/>
    </source>
</evidence>
<organism evidence="1 2">
    <name type="scientific">Pseudovirgaria hyperparasitica</name>
    <dbReference type="NCBI Taxonomy" id="470096"/>
    <lineage>
        <taxon>Eukaryota</taxon>
        <taxon>Fungi</taxon>
        <taxon>Dikarya</taxon>
        <taxon>Ascomycota</taxon>
        <taxon>Pezizomycotina</taxon>
        <taxon>Dothideomycetes</taxon>
        <taxon>Dothideomycetes incertae sedis</taxon>
        <taxon>Acrospermales</taxon>
        <taxon>Acrospermaceae</taxon>
        <taxon>Pseudovirgaria</taxon>
    </lineage>
</organism>
<protein>
    <submittedName>
        <fullName evidence="1">Uncharacterized protein</fullName>
    </submittedName>
</protein>
<dbReference type="EMBL" id="ML996570">
    <property type="protein sequence ID" value="KAF2758917.1"/>
    <property type="molecule type" value="Genomic_DNA"/>
</dbReference>
<dbReference type="RefSeq" id="XP_033601368.1">
    <property type="nucleotide sequence ID" value="XM_033740793.1"/>
</dbReference>
<dbReference type="AlphaFoldDB" id="A0A6A6WBD8"/>
<dbReference type="GeneID" id="54481847"/>
<sequence>MQDPLAITSQELVLTIPRNAEVTKAALKAALSKVKHYVCPHESDLTILVTHSLPHLNCIAGPLGTKCTRHDHSHADESSNKLSIPYHDCQRCQTAMRLFRWERSTSPYGGAKSPDEIILLVTRVIHHLADPATPFWLHHLEPSTYDLNRDLTECYTWCRKAGCATSQRRFAYLDVALWEERYKYEKSKLGLYPNLTLWHQRAQIAHRMRTRRRACMQGKPLPTPPHEYLRRWPGHYRRCWGMLGFEYRTKKRFEGWVDSISCSVLIHGSRR</sequence>
<evidence type="ECO:0000313" key="1">
    <source>
        <dbReference type="EMBL" id="KAF2758917.1"/>
    </source>
</evidence>
<accession>A0A6A6WBD8</accession>
<dbReference type="Proteomes" id="UP000799437">
    <property type="component" value="Unassembled WGS sequence"/>
</dbReference>
<gene>
    <name evidence="1" type="ORF">EJ05DRAFT_326393</name>
</gene>
<keyword evidence="2" id="KW-1185">Reference proteome</keyword>
<reference evidence="1" key="1">
    <citation type="journal article" date="2020" name="Stud. Mycol.">
        <title>101 Dothideomycetes genomes: a test case for predicting lifestyles and emergence of pathogens.</title>
        <authorList>
            <person name="Haridas S."/>
            <person name="Albert R."/>
            <person name="Binder M."/>
            <person name="Bloem J."/>
            <person name="Labutti K."/>
            <person name="Salamov A."/>
            <person name="Andreopoulos B."/>
            <person name="Baker S."/>
            <person name="Barry K."/>
            <person name="Bills G."/>
            <person name="Bluhm B."/>
            <person name="Cannon C."/>
            <person name="Castanera R."/>
            <person name="Culley D."/>
            <person name="Daum C."/>
            <person name="Ezra D."/>
            <person name="Gonzalez J."/>
            <person name="Henrissat B."/>
            <person name="Kuo A."/>
            <person name="Liang C."/>
            <person name="Lipzen A."/>
            <person name="Lutzoni F."/>
            <person name="Magnuson J."/>
            <person name="Mondo S."/>
            <person name="Nolan M."/>
            <person name="Ohm R."/>
            <person name="Pangilinan J."/>
            <person name="Park H.-J."/>
            <person name="Ramirez L."/>
            <person name="Alfaro M."/>
            <person name="Sun H."/>
            <person name="Tritt A."/>
            <person name="Yoshinaga Y."/>
            <person name="Zwiers L.-H."/>
            <person name="Turgeon B."/>
            <person name="Goodwin S."/>
            <person name="Spatafora J."/>
            <person name="Crous P."/>
            <person name="Grigoriev I."/>
        </authorList>
    </citation>
    <scope>NUCLEOTIDE SEQUENCE</scope>
    <source>
        <strain evidence="1">CBS 121739</strain>
    </source>
</reference>